<dbReference type="Proteomes" id="UP000298653">
    <property type="component" value="Chromosome"/>
</dbReference>
<dbReference type="KEGG" id="arf:AR1Y2_2744"/>
<evidence type="ECO:0000313" key="2">
    <source>
        <dbReference type="Proteomes" id="UP000298653"/>
    </source>
</evidence>
<accession>A0A4P8IEJ4</accession>
<dbReference type="EMBL" id="CP040058">
    <property type="protein sequence ID" value="QCP36198.1"/>
    <property type="molecule type" value="Genomic_DNA"/>
</dbReference>
<name>A0A4P8IEJ4_9FIRM</name>
<protein>
    <submittedName>
        <fullName evidence="1">Uncharacterized protein</fullName>
    </submittedName>
</protein>
<reference evidence="1 2" key="1">
    <citation type="submission" date="2019-05" db="EMBL/GenBank/DDBJ databases">
        <title>Complete genome sequencing of Anaerostipes rhamnosivorans.</title>
        <authorList>
            <person name="Bui T.P.N."/>
            <person name="de Vos W.M."/>
        </authorList>
    </citation>
    <scope>NUCLEOTIDE SEQUENCE [LARGE SCALE GENOMIC DNA]</scope>
    <source>
        <strain evidence="1 2">1y2</strain>
    </source>
</reference>
<sequence length="43" mass="5175">MRGKKLEMKRHLNNYSLSKNKNTEINLSVDFFFCALIYNDHIK</sequence>
<proteinExistence type="predicted"/>
<gene>
    <name evidence="1" type="ORF">AR1Y2_2744</name>
</gene>
<keyword evidence="2" id="KW-1185">Reference proteome</keyword>
<organism evidence="1 2">
    <name type="scientific">Anaerostipes rhamnosivorans</name>
    <dbReference type="NCBI Taxonomy" id="1229621"/>
    <lineage>
        <taxon>Bacteria</taxon>
        <taxon>Bacillati</taxon>
        <taxon>Bacillota</taxon>
        <taxon>Clostridia</taxon>
        <taxon>Lachnospirales</taxon>
        <taxon>Lachnospiraceae</taxon>
        <taxon>Anaerostipes</taxon>
    </lineage>
</organism>
<dbReference type="AlphaFoldDB" id="A0A4P8IEJ4"/>
<evidence type="ECO:0000313" key="1">
    <source>
        <dbReference type="EMBL" id="QCP36198.1"/>
    </source>
</evidence>